<evidence type="ECO:0000256" key="6">
    <source>
        <dbReference type="ARBA" id="ARBA00023125"/>
    </source>
</evidence>
<dbReference type="InterPro" id="IPR010998">
    <property type="entry name" value="Integrase_recombinase_N"/>
</dbReference>
<protein>
    <submittedName>
        <fullName evidence="12">Integrase</fullName>
    </submittedName>
</protein>
<comment type="caution">
    <text evidence="12">The sequence shown here is derived from an EMBL/GenBank/DDBJ whole genome shotgun (WGS) entry which is preliminary data.</text>
</comment>
<keyword evidence="4" id="KW-0159">Chromosome partition</keyword>
<dbReference type="Gene3D" id="1.10.150.130">
    <property type="match status" value="1"/>
</dbReference>
<proteinExistence type="predicted"/>
<dbReference type="SUPFAM" id="SSF56349">
    <property type="entry name" value="DNA breaking-rejoining enzymes"/>
    <property type="match status" value="1"/>
</dbReference>
<evidence type="ECO:0000259" key="11">
    <source>
        <dbReference type="PROSITE" id="PS51900"/>
    </source>
</evidence>
<keyword evidence="7" id="KW-0233">DNA recombination</keyword>
<evidence type="ECO:0000256" key="2">
    <source>
        <dbReference type="ARBA" id="ARBA00022490"/>
    </source>
</evidence>
<evidence type="ECO:0000259" key="10">
    <source>
        <dbReference type="PROSITE" id="PS51898"/>
    </source>
</evidence>
<dbReference type="InterPro" id="IPR011010">
    <property type="entry name" value="DNA_brk_join_enz"/>
</dbReference>
<dbReference type="GO" id="GO:0007059">
    <property type="term" value="P:chromosome segregation"/>
    <property type="evidence" value="ECO:0007669"/>
    <property type="project" value="UniProtKB-KW"/>
</dbReference>
<evidence type="ECO:0000256" key="3">
    <source>
        <dbReference type="ARBA" id="ARBA00022618"/>
    </source>
</evidence>
<name>A0A6M0RDW7_9CYAN</name>
<evidence type="ECO:0000256" key="4">
    <source>
        <dbReference type="ARBA" id="ARBA00022829"/>
    </source>
</evidence>
<sequence length="326" mass="37310">MARDIPEPTFIEFGQVTKAPVPVVEDLSWQRVVEFLRSRELSTNTHKAYERQLQLFYAWTQKKPWHDITHRDIDRYKQHLKAQPSKRGGTLAPTTINQALATLKSFFKWLTVKDYITRNPTLTIEFLKEPAKPPRDLAENQVNQLFGALAYRGDSEVRDRAILQVLSHGLRAREVCGLDISDYDGRRLRVREAKWGSDGLVPLKPEAIVALDIYLGWLVRNGFAVSQETSLFISLSNNSRGQRLGYSGIYELVKDLAEASELEDIHPHRMRHTFATSLVAAGMNPLLAKRAVRIRSDKIFARYSDRALDLKMEEAFEDLYGTPEEA</sequence>
<dbReference type="Pfam" id="PF00589">
    <property type="entry name" value="Phage_integrase"/>
    <property type="match status" value="1"/>
</dbReference>
<dbReference type="InterPro" id="IPR044068">
    <property type="entry name" value="CB"/>
</dbReference>
<evidence type="ECO:0000256" key="1">
    <source>
        <dbReference type="ARBA" id="ARBA00004496"/>
    </source>
</evidence>
<keyword evidence="5" id="KW-0229">DNA integration</keyword>
<dbReference type="GO" id="GO:0003677">
    <property type="term" value="F:DNA binding"/>
    <property type="evidence" value="ECO:0007669"/>
    <property type="project" value="UniProtKB-UniRule"/>
</dbReference>
<comment type="subcellular location">
    <subcellularLocation>
        <location evidence="1">Cytoplasm</location>
    </subcellularLocation>
</comment>
<evidence type="ECO:0000256" key="9">
    <source>
        <dbReference type="PROSITE-ProRule" id="PRU01248"/>
    </source>
</evidence>
<organism evidence="12 13">
    <name type="scientific">Adonisia turfae CCMR0081</name>
    <dbReference type="NCBI Taxonomy" id="2292702"/>
    <lineage>
        <taxon>Bacteria</taxon>
        <taxon>Bacillati</taxon>
        <taxon>Cyanobacteriota</taxon>
        <taxon>Adonisia</taxon>
        <taxon>Adonisia turfae</taxon>
    </lineage>
</organism>
<keyword evidence="2" id="KW-0963">Cytoplasm</keyword>
<dbReference type="PROSITE" id="PS51898">
    <property type="entry name" value="TYR_RECOMBINASE"/>
    <property type="match status" value="1"/>
</dbReference>
<dbReference type="GO" id="GO:0006310">
    <property type="term" value="P:DNA recombination"/>
    <property type="evidence" value="ECO:0007669"/>
    <property type="project" value="UniProtKB-KW"/>
</dbReference>
<dbReference type="PANTHER" id="PTHR30349:SF77">
    <property type="entry name" value="TYROSINE RECOMBINASE XERC"/>
    <property type="match status" value="1"/>
</dbReference>
<dbReference type="InterPro" id="IPR004107">
    <property type="entry name" value="Integrase_SAM-like_N"/>
</dbReference>
<accession>A0A6M0RDW7</accession>
<keyword evidence="6 9" id="KW-0238">DNA-binding</keyword>
<dbReference type="Proteomes" id="UP000481033">
    <property type="component" value="Unassembled WGS sequence"/>
</dbReference>
<feature type="domain" description="Core-binding (CB)" evidence="11">
    <location>
        <begin position="26"/>
        <end position="111"/>
    </location>
</feature>
<dbReference type="PANTHER" id="PTHR30349">
    <property type="entry name" value="PHAGE INTEGRASE-RELATED"/>
    <property type="match status" value="1"/>
</dbReference>
<dbReference type="Gene3D" id="1.10.443.10">
    <property type="entry name" value="Intergrase catalytic core"/>
    <property type="match status" value="1"/>
</dbReference>
<dbReference type="InterPro" id="IPR013762">
    <property type="entry name" value="Integrase-like_cat_sf"/>
</dbReference>
<reference evidence="12 13" key="1">
    <citation type="journal article" date="2020" name="Microb. Ecol.">
        <title>Ecogenomics of the Marine Benthic Filamentous Cyanobacterium Adonisia.</title>
        <authorList>
            <person name="Walter J.M."/>
            <person name="Coutinho F.H."/>
            <person name="Leomil L."/>
            <person name="Hargreaves P.I."/>
            <person name="Campeao M.E."/>
            <person name="Vieira V.V."/>
            <person name="Silva B.S."/>
            <person name="Fistarol G.O."/>
            <person name="Salomon P.S."/>
            <person name="Sawabe T."/>
            <person name="Mino S."/>
            <person name="Hosokawa M."/>
            <person name="Miyashita H."/>
            <person name="Maruyama F."/>
            <person name="van Verk M.C."/>
            <person name="Dutilh B.E."/>
            <person name="Thompson C.C."/>
            <person name="Thompson F.L."/>
        </authorList>
    </citation>
    <scope>NUCLEOTIDE SEQUENCE [LARGE SCALE GENOMIC DNA]</scope>
    <source>
        <strain evidence="12 13">CCMR0081</strain>
    </source>
</reference>
<dbReference type="PROSITE" id="PS51900">
    <property type="entry name" value="CB"/>
    <property type="match status" value="1"/>
</dbReference>
<evidence type="ECO:0000313" key="12">
    <source>
        <dbReference type="EMBL" id="NEZ54120.1"/>
    </source>
</evidence>
<dbReference type="GO" id="GO:0015074">
    <property type="term" value="P:DNA integration"/>
    <property type="evidence" value="ECO:0007669"/>
    <property type="project" value="UniProtKB-KW"/>
</dbReference>
<keyword evidence="8" id="KW-0131">Cell cycle</keyword>
<dbReference type="Pfam" id="PF13495">
    <property type="entry name" value="Phage_int_SAM_4"/>
    <property type="match status" value="1"/>
</dbReference>
<dbReference type="InterPro" id="IPR002104">
    <property type="entry name" value="Integrase_catalytic"/>
</dbReference>
<dbReference type="GO" id="GO:0051301">
    <property type="term" value="P:cell division"/>
    <property type="evidence" value="ECO:0007669"/>
    <property type="project" value="UniProtKB-KW"/>
</dbReference>
<dbReference type="RefSeq" id="WP_163695331.1">
    <property type="nucleotide sequence ID" value="NZ_QXHD01000001.1"/>
</dbReference>
<dbReference type="InterPro" id="IPR050090">
    <property type="entry name" value="Tyrosine_recombinase_XerCD"/>
</dbReference>
<keyword evidence="3" id="KW-0132">Cell division</keyword>
<dbReference type="AlphaFoldDB" id="A0A6M0RDW7"/>
<feature type="domain" description="Tyr recombinase" evidence="10">
    <location>
        <begin position="132"/>
        <end position="317"/>
    </location>
</feature>
<dbReference type="EMBL" id="QXHD01000001">
    <property type="protein sequence ID" value="NEZ54120.1"/>
    <property type="molecule type" value="Genomic_DNA"/>
</dbReference>
<evidence type="ECO:0000313" key="13">
    <source>
        <dbReference type="Proteomes" id="UP000481033"/>
    </source>
</evidence>
<evidence type="ECO:0000256" key="7">
    <source>
        <dbReference type="ARBA" id="ARBA00023172"/>
    </source>
</evidence>
<evidence type="ECO:0000256" key="8">
    <source>
        <dbReference type="ARBA" id="ARBA00023306"/>
    </source>
</evidence>
<gene>
    <name evidence="12" type="ORF">DXZ20_00045</name>
</gene>
<dbReference type="GO" id="GO:0005737">
    <property type="term" value="C:cytoplasm"/>
    <property type="evidence" value="ECO:0007669"/>
    <property type="project" value="UniProtKB-SubCell"/>
</dbReference>
<evidence type="ECO:0000256" key="5">
    <source>
        <dbReference type="ARBA" id="ARBA00022908"/>
    </source>
</evidence>
<keyword evidence="13" id="KW-1185">Reference proteome</keyword>